<dbReference type="Pfam" id="PF08281">
    <property type="entry name" value="Sigma70_r4_2"/>
    <property type="match status" value="1"/>
</dbReference>
<dbReference type="Gene3D" id="1.10.1740.10">
    <property type="match status" value="1"/>
</dbReference>
<dbReference type="NCBIfam" id="TIGR02937">
    <property type="entry name" value="sigma70-ECF"/>
    <property type="match status" value="1"/>
</dbReference>
<dbReference type="OrthoDB" id="9794508at2"/>
<dbReference type="RefSeq" id="WP_120107481.1">
    <property type="nucleotide sequence ID" value="NZ_QXQB01000001.1"/>
</dbReference>
<evidence type="ECO:0000256" key="2">
    <source>
        <dbReference type="ARBA" id="ARBA00023015"/>
    </source>
</evidence>
<evidence type="ECO:0000256" key="3">
    <source>
        <dbReference type="ARBA" id="ARBA00023082"/>
    </source>
</evidence>
<evidence type="ECO:0000313" key="7">
    <source>
        <dbReference type="EMBL" id="RJX41208.1"/>
    </source>
</evidence>
<dbReference type="Gene3D" id="1.10.10.10">
    <property type="entry name" value="Winged helix-like DNA-binding domain superfamily/Winged helix DNA-binding domain"/>
    <property type="match status" value="1"/>
</dbReference>
<dbReference type="InterPro" id="IPR007627">
    <property type="entry name" value="RNA_pol_sigma70_r2"/>
</dbReference>
<dbReference type="InterPro" id="IPR039425">
    <property type="entry name" value="RNA_pol_sigma-70-like"/>
</dbReference>
<dbReference type="Proteomes" id="UP000267798">
    <property type="component" value="Unassembled WGS sequence"/>
</dbReference>
<comment type="caution">
    <text evidence="7">The sequence shown here is derived from an EMBL/GenBank/DDBJ whole genome shotgun (WGS) entry which is preliminary data.</text>
</comment>
<feature type="domain" description="RNA polymerase sigma-70 region 2" evidence="5">
    <location>
        <begin position="16"/>
        <end position="81"/>
    </location>
</feature>
<dbReference type="InterPro" id="IPR036388">
    <property type="entry name" value="WH-like_DNA-bd_sf"/>
</dbReference>
<comment type="similarity">
    <text evidence="1">Belongs to the sigma-70 factor family. ECF subfamily.</text>
</comment>
<dbReference type="EMBL" id="QXQB01000001">
    <property type="protein sequence ID" value="RJX41208.1"/>
    <property type="molecule type" value="Genomic_DNA"/>
</dbReference>
<dbReference type="PANTHER" id="PTHR43133:SF60">
    <property type="entry name" value="RNA POLYMERASE SIGMA FACTOR SIGV"/>
    <property type="match status" value="1"/>
</dbReference>
<evidence type="ECO:0000259" key="6">
    <source>
        <dbReference type="Pfam" id="PF08281"/>
    </source>
</evidence>
<dbReference type="CDD" id="cd06171">
    <property type="entry name" value="Sigma70_r4"/>
    <property type="match status" value="1"/>
</dbReference>
<organism evidence="7 8">
    <name type="scientific">Paenibacillus pinisoli</name>
    <dbReference type="NCBI Taxonomy" id="1276110"/>
    <lineage>
        <taxon>Bacteria</taxon>
        <taxon>Bacillati</taxon>
        <taxon>Bacillota</taxon>
        <taxon>Bacilli</taxon>
        <taxon>Bacillales</taxon>
        <taxon>Paenibacillaceae</taxon>
        <taxon>Paenibacillus</taxon>
    </lineage>
</organism>
<dbReference type="GO" id="GO:0006352">
    <property type="term" value="P:DNA-templated transcription initiation"/>
    <property type="evidence" value="ECO:0007669"/>
    <property type="project" value="InterPro"/>
</dbReference>
<accession>A0A3A6PP89</accession>
<dbReference type="PANTHER" id="PTHR43133">
    <property type="entry name" value="RNA POLYMERASE ECF-TYPE SIGMA FACTO"/>
    <property type="match status" value="1"/>
</dbReference>
<evidence type="ECO:0000259" key="5">
    <source>
        <dbReference type="Pfam" id="PF04542"/>
    </source>
</evidence>
<dbReference type="SUPFAM" id="SSF88659">
    <property type="entry name" value="Sigma3 and sigma4 domains of RNA polymerase sigma factors"/>
    <property type="match status" value="1"/>
</dbReference>
<keyword evidence="8" id="KW-1185">Reference proteome</keyword>
<keyword evidence="3" id="KW-0731">Sigma factor</keyword>
<reference evidence="7 8" key="1">
    <citation type="submission" date="2018-09" db="EMBL/GenBank/DDBJ databases">
        <title>Paenibacillus aracenensis nov. sp. isolated from a cave in southern Spain.</title>
        <authorList>
            <person name="Jurado V."/>
            <person name="Gutierrez-Patricio S."/>
            <person name="Gonzalez-Pimentel J.L."/>
            <person name="Miller A.Z."/>
            <person name="Laiz L."/>
            <person name="Saiz-Jimenez C."/>
        </authorList>
    </citation>
    <scope>NUCLEOTIDE SEQUENCE [LARGE SCALE GENOMIC DNA]</scope>
    <source>
        <strain evidence="7 8">JCM 19203</strain>
    </source>
</reference>
<dbReference type="Pfam" id="PF04542">
    <property type="entry name" value="Sigma70_r2"/>
    <property type="match status" value="1"/>
</dbReference>
<dbReference type="InterPro" id="IPR013249">
    <property type="entry name" value="RNA_pol_sigma70_r4_t2"/>
</dbReference>
<proteinExistence type="inferred from homology"/>
<dbReference type="InterPro" id="IPR013325">
    <property type="entry name" value="RNA_pol_sigma_r2"/>
</dbReference>
<evidence type="ECO:0000256" key="4">
    <source>
        <dbReference type="ARBA" id="ARBA00023163"/>
    </source>
</evidence>
<dbReference type="AlphaFoldDB" id="A0A3A6PP89"/>
<name>A0A3A6PP89_9BACL</name>
<protein>
    <submittedName>
        <fullName evidence="7">RNA polymerase sigma factor</fullName>
    </submittedName>
</protein>
<dbReference type="InterPro" id="IPR013324">
    <property type="entry name" value="RNA_pol_sigma_r3/r4-like"/>
</dbReference>
<gene>
    <name evidence="7" type="ORF">D3P09_04265</name>
</gene>
<dbReference type="GO" id="GO:0016987">
    <property type="term" value="F:sigma factor activity"/>
    <property type="evidence" value="ECO:0007669"/>
    <property type="project" value="UniProtKB-KW"/>
</dbReference>
<dbReference type="InterPro" id="IPR014284">
    <property type="entry name" value="RNA_pol_sigma-70_dom"/>
</dbReference>
<evidence type="ECO:0000256" key="1">
    <source>
        <dbReference type="ARBA" id="ARBA00010641"/>
    </source>
</evidence>
<evidence type="ECO:0000313" key="8">
    <source>
        <dbReference type="Proteomes" id="UP000267798"/>
    </source>
</evidence>
<sequence length="162" mass="18743">MHSNSLRPGADFAESYKKHGIMLYKLAMVHLGHPHDAEEAMQEAFMKLLYNAPAFQDDEHEKAWLIRVVTNHCRNMRRSSWFRRVVKGAEVPEASSICAAQPLMELVLALPFRYRTVIHLYYYEEYSVKEIAGILHISESAAKMRLNRGRQRLKLDLEGEGL</sequence>
<feature type="domain" description="RNA polymerase sigma factor 70 region 4 type 2" evidence="6">
    <location>
        <begin position="102"/>
        <end position="153"/>
    </location>
</feature>
<keyword evidence="2" id="KW-0805">Transcription regulation</keyword>
<dbReference type="SUPFAM" id="SSF88946">
    <property type="entry name" value="Sigma2 domain of RNA polymerase sigma factors"/>
    <property type="match status" value="1"/>
</dbReference>
<keyword evidence="4" id="KW-0804">Transcription</keyword>
<dbReference type="GO" id="GO:0003677">
    <property type="term" value="F:DNA binding"/>
    <property type="evidence" value="ECO:0007669"/>
    <property type="project" value="InterPro"/>
</dbReference>